<sequence>MLNCRQASQLASRAMDEILQNKIIITAYSGFTSSATLSSQYTRDLIKQLDMVLIESPDFHRNDTP</sequence>
<dbReference type="RefSeq" id="WP_090627599.1">
    <property type="nucleotide sequence ID" value="NZ_FOCP01000002.1"/>
</dbReference>
<accession>A0A1H8BFF5</accession>
<organism evidence="1 2">
    <name type="scientific">Nitrosomonas marina</name>
    <dbReference type="NCBI Taxonomy" id="917"/>
    <lineage>
        <taxon>Bacteria</taxon>
        <taxon>Pseudomonadati</taxon>
        <taxon>Pseudomonadota</taxon>
        <taxon>Betaproteobacteria</taxon>
        <taxon>Nitrosomonadales</taxon>
        <taxon>Nitrosomonadaceae</taxon>
        <taxon>Nitrosomonas</taxon>
    </lineage>
</organism>
<dbReference type="EMBL" id="FOCP01000002">
    <property type="protein sequence ID" value="SEM80718.1"/>
    <property type="molecule type" value="Genomic_DNA"/>
</dbReference>
<name>A0A1H8BFF5_9PROT</name>
<dbReference type="Proteomes" id="UP000199459">
    <property type="component" value="Unassembled WGS sequence"/>
</dbReference>
<evidence type="ECO:0000313" key="2">
    <source>
        <dbReference type="Proteomes" id="UP000199459"/>
    </source>
</evidence>
<reference evidence="1 2" key="1">
    <citation type="submission" date="2016-10" db="EMBL/GenBank/DDBJ databases">
        <authorList>
            <person name="de Groot N.N."/>
        </authorList>
    </citation>
    <scope>NUCLEOTIDE SEQUENCE [LARGE SCALE GENOMIC DNA]</scope>
    <source>
        <strain evidence="1 2">Nm22</strain>
    </source>
</reference>
<dbReference type="AlphaFoldDB" id="A0A1H8BFF5"/>
<proteinExistence type="predicted"/>
<evidence type="ECO:0000313" key="1">
    <source>
        <dbReference type="EMBL" id="SEM80718.1"/>
    </source>
</evidence>
<protein>
    <submittedName>
        <fullName evidence="1">Uncharacterized protein</fullName>
    </submittedName>
</protein>
<gene>
    <name evidence="1" type="ORF">SAMN05216325_102214</name>
</gene>